<organism evidence="5 6">
    <name type="scientific">Enterobacter hormaechei</name>
    <dbReference type="NCBI Taxonomy" id="158836"/>
    <lineage>
        <taxon>Bacteria</taxon>
        <taxon>Pseudomonadati</taxon>
        <taxon>Pseudomonadota</taxon>
        <taxon>Gammaproteobacteria</taxon>
        <taxon>Enterobacterales</taxon>
        <taxon>Enterobacteriaceae</taxon>
        <taxon>Enterobacter</taxon>
        <taxon>Enterobacter cloacae complex</taxon>
    </lineage>
</organism>
<dbReference type="GO" id="GO:0003676">
    <property type="term" value="F:nucleic acid binding"/>
    <property type="evidence" value="ECO:0007669"/>
    <property type="project" value="InterPro"/>
</dbReference>
<sequence length="714" mass="81939">MNNEITSATDNDGEHVAHVFSKCKEINDLINSDKEDEARNSLILLLDYHKKHKIHYTPLVNHLIRCTGLYPYIQAETADWNERLIYDLFKVDVGLNTPITLHREQSLILKRLLNGESLAVSAPTSFGKSFIIDAFISLNKPTNVLIIVPTISLTDETRRRLHKKFAAEYKIITTADVSISQKNIFIFPQERAISYLDKINELDLLIIDEFYKASENHDKERAPALLKAIMKFTKIAKQRYFLAPNISTLKSNPFTKGMEFLKLDFSTVFLEKHDLSKQINEDPQKKSSFLLDILENTAGKSLIYAGTYSNINKISAAILNNHKKSEVKLLKEFSDWLRLNYSQKWMLADIIEKGTGIHNGQLHRSISQIQIKLFEENNGLKNLISTSSIVEGVNTAAENVIIWQSKNGNRNLKDFMYKNIIGRSGRMFKHFVGKIYLLSPPPKEEDNELDLTIPNALVGDIDETEFKNDLTPEQISAIIAYKEEMQSLLGFETFNRLQSEGAFKSNDPFLIRDIAVDISMNPSDWLSISYLNSENPESWDYFLYKIIKLKPAGWGVEYNKFVSYVKIASYNWKLTIPEILRKLSKHNITINELFELERNLTFKLSSLLNDVNVLLNELIPNRNTDISPFIYKTSNAFLPPIVYQLEEYGLPRMITKKIDDALNLDLDNEELTLHTILDHLKTLNYVFGLSGLIGASMIEEYIMNNFFDGVTYSQ</sequence>
<keyword evidence="3 5" id="KW-0347">Helicase</keyword>
<reference evidence="5 6" key="1">
    <citation type="submission" date="2019-09" db="EMBL/GenBank/DDBJ databases">
        <title>Reversal of blaTEM antimicrobial resistance by CRISPR-Cas9 in clinical E. coli and other Enterobacteriaceae strains.</title>
        <authorList>
            <person name="Tagliaferri T."/>
            <person name="Guimaraes N."/>
            <person name="Pereira M."/>
            <person name="Felicori L."/>
            <person name="Horz H.-P."/>
            <person name="Santos S."/>
            <person name="Mendes T."/>
        </authorList>
    </citation>
    <scope>NUCLEOTIDE SEQUENCE [LARGE SCALE GENOMIC DNA]</scope>
    <source>
        <strain evidence="5 6">E2_blaTEM_MG</strain>
    </source>
</reference>
<keyword evidence="2" id="KW-0378">Hydrolase</keyword>
<dbReference type="Gene3D" id="3.40.50.300">
    <property type="entry name" value="P-loop containing nucleotide triphosphate hydrolases"/>
    <property type="match status" value="2"/>
</dbReference>
<dbReference type="PROSITE" id="PS51194">
    <property type="entry name" value="HELICASE_CTER"/>
    <property type="match status" value="1"/>
</dbReference>
<evidence type="ECO:0000256" key="3">
    <source>
        <dbReference type="ARBA" id="ARBA00022806"/>
    </source>
</evidence>
<dbReference type="RefSeq" id="WP_045341293.1">
    <property type="nucleotide sequence ID" value="NZ_CABGNM010000003.1"/>
</dbReference>
<evidence type="ECO:0000313" key="6">
    <source>
        <dbReference type="Proteomes" id="UP000476281"/>
    </source>
</evidence>
<dbReference type="InterPro" id="IPR014001">
    <property type="entry name" value="Helicase_ATP-bd"/>
</dbReference>
<proteinExistence type="predicted"/>
<keyword evidence="4" id="KW-0067">ATP-binding</keyword>
<name>A0A6L3XZ90_9ENTR</name>
<dbReference type="GO" id="GO:0004386">
    <property type="term" value="F:helicase activity"/>
    <property type="evidence" value="ECO:0007669"/>
    <property type="project" value="UniProtKB-KW"/>
</dbReference>
<dbReference type="InterPro" id="IPR027417">
    <property type="entry name" value="P-loop_NTPase"/>
</dbReference>
<dbReference type="Pfam" id="PF00270">
    <property type="entry name" value="DEAD"/>
    <property type="match status" value="1"/>
</dbReference>
<dbReference type="EMBL" id="WBSZ01000164">
    <property type="protein sequence ID" value="KAB2527282.1"/>
    <property type="molecule type" value="Genomic_DNA"/>
</dbReference>
<evidence type="ECO:0000313" key="5">
    <source>
        <dbReference type="EMBL" id="KAB2527282.1"/>
    </source>
</evidence>
<accession>A0A6L3XZ90</accession>
<dbReference type="GO" id="GO:0016787">
    <property type="term" value="F:hydrolase activity"/>
    <property type="evidence" value="ECO:0007669"/>
    <property type="project" value="UniProtKB-KW"/>
</dbReference>
<dbReference type="GO" id="GO:0005524">
    <property type="term" value="F:ATP binding"/>
    <property type="evidence" value="ECO:0007669"/>
    <property type="project" value="UniProtKB-KW"/>
</dbReference>
<evidence type="ECO:0000256" key="4">
    <source>
        <dbReference type="ARBA" id="ARBA00022840"/>
    </source>
</evidence>
<dbReference type="PROSITE" id="PS51192">
    <property type="entry name" value="HELICASE_ATP_BIND_1"/>
    <property type="match status" value="1"/>
</dbReference>
<gene>
    <name evidence="5" type="ORF">F9C29_07735</name>
</gene>
<evidence type="ECO:0000256" key="1">
    <source>
        <dbReference type="ARBA" id="ARBA00022741"/>
    </source>
</evidence>
<evidence type="ECO:0000256" key="2">
    <source>
        <dbReference type="ARBA" id="ARBA00022801"/>
    </source>
</evidence>
<dbReference type="Proteomes" id="UP000476281">
    <property type="component" value="Unassembled WGS sequence"/>
</dbReference>
<dbReference type="AlphaFoldDB" id="A0A6L3XZ90"/>
<dbReference type="InterPro" id="IPR011545">
    <property type="entry name" value="DEAD/DEAH_box_helicase_dom"/>
</dbReference>
<keyword evidence="1" id="KW-0547">Nucleotide-binding</keyword>
<dbReference type="SMART" id="SM00487">
    <property type="entry name" value="DEXDc"/>
    <property type="match status" value="1"/>
</dbReference>
<dbReference type="SUPFAM" id="SSF52540">
    <property type="entry name" value="P-loop containing nucleoside triphosphate hydrolases"/>
    <property type="match status" value="1"/>
</dbReference>
<dbReference type="InterPro" id="IPR050474">
    <property type="entry name" value="Hel308_SKI2-like"/>
</dbReference>
<comment type="caution">
    <text evidence="5">The sequence shown here is derived from an EMBL/GenBank/DDBJ whole genome shotgun (WGS) entry which is preliminary data.</text>
</comment>
<dbReference type="PANTHER" id="PTHR47961">
    <property type="entry name" value="DNA POLYMERASE THETA, PUTATIVE (AFU_ORTHOLOGUE AFUA_1G05260)-RELATED"/>
    <property type="match status" value="1"/>
</dbReference>
<dbReference type="PANTHER" id="PTHR47961:SF6">
    <property type="entry name" value="DNA-DIRECTED DNA POLYMERASE"/>
    <property type="match status" value="1"/>
</dbReference>
<protein>
    <submittedName>
        <fullName evidence="5">DEAD/DEAH box helicase</fullName>
    </submittedName>
</protein>
<dbReference type="InterPro" id="IPR001650">
    <property type="entry name" value="Helicase_C-like"/>
</dbReference>